<dbReference type="AlphaFoldDB" id="T0YME8"/>
<feature type="non-terminal residue" evidence="1">
    <location>
        <position position="1"/>
    </location>
</feature>
<dbReference type="InterPro" id="IPR010131">
    <property type="entry name" value="MdtP/NodT-like"/>
</dbReference>
<name>T0YME8_9ZZZZ</name>
<reference evidence="1" key="2">
    <citation type="journal article" date="2014" name="ISME J.">
        <title>Microbial stratification in low pH oxic and suboxic macroscopic growths along an acid mine drainage.</title>
        <authorList>
            <person name="Mendez-Garcia C."/>
            <person name="Mesa V."/>
            <person name="Sprenger R.R."/>
            <person name="Richter M."/>
            <person name="Diez M.S."/>
            <person name="Solano J."/>
            <person name="Bargiela R."/>
            <person name="Golyshina O.V."/>
            <person name="Manteca A."/>
            <person name="Ramos J.L."/>
            <person name="Gallego J.R."/>
            <person name="Llorente I."/>
            <person name="Martins Dos Santos V.A."/>
            <person name="Jensen O.N."/>
            <person name="Pelaez A.I."/>
            <person name="Sanchez J."/>
            <person name="Ferrer M."/>
        </authorList>
    </citation>
    <scope>NUCLEOTIDE SEQUENCE</scope>
</reference>
<proteinExistence type="predicted"/>
<dbReference type="PANTHER" id="PTHR30203">
    <property type="entry name" value="OUTER MEMBRANE CATION EFFLUX PROTEIN"/>
    <property type="match status" value="1"/>
</dbReference>
<dbReference type="EMBL" id="AUZZ01008724">
    <property type="protein sequence ID" value="EQD36591.1"/>
    <property type="molecule type" value="Genomic_DNA"/>
</dbReference>
<organism evidence="1">
    <name type="scientific">mine drainage metagenome</name>
    <dbReference type="NCBI Taxonomy" id="410659"/>
    <lineage>
        <taxon>unclassified sequences</taxon>
        <taxon>metagenomes</taxon>
        <taxon>ecological metagenomes</taxon>
    </lineage>
</organism>
<dbReference type="InterPro" id="IPR003423">
    <property type="entry name" value="OMP_efflux"/>
</dbReference>
<evidence type="ECO:0000313" key="1">
    <source>
        <dbReference type="EMBL" id="EQD36591.1"/>
    </source>
</evidence>
<accession>T0YME8</accession>
<feature type="non-terminal residue" evidence="1">
    <location>
        <position position="266"/>
    </location>
</feature>
<sequence length="266" mass="28683">RAGPVPRAGGGSGPVRPGEWWRLFHSPQLDALITRALDDNHTVAAAAEALAEARQGVAVAGAARYPQIDGSLGTGRNKYGAAFLGPEHFPPFTYFEAGVSVAYELDYVGATRDRIEEQRSLEQYRRSELAATRLVLSGEVASQAVTIASVRARIRALDDLLRADRTNVNLVREAVAAGSEPRLDVLAAKTQLASDATLLPELYQRLAVARHALAALLGRAPADWRQPDPTLGELPLPRRVPVTVPSRLLRRRPDILAAQAQLRAAS</sequence>
<protein>
    <submittedName>
        <fullName evidence="1">Outer membrane efflux protein</fullName>
    </submittedName>
</protein>
<dbReference type="Gene3D" id="2.20.200.10">
    <property type="entry name" value="Outer membrane efflux proteins (OEP)"/>
    <property type="match status" value="1"/>
</dbReference>
<dbReference type="Pfam" id="PF02321">
    <property type="entry name" value="OEP"/>
    <property type="match status" value="1"/>
</dbReference>
<reference evidence="1" key="1">
    <citation type="submission" date="2013-08" db="EMBL/GenBank/DDBJ databases">
        <authorList>
            <person name="Mendez C."/>
            <person name="Richter M."/>
            <person name="Ferrer M."/>
            <person name="Sanchez J."/>
        </authorList>
    </citation>
    <scope>NUCLEOTIDE SEQUENCE</scope>
</reference>
<dbReference type="PANTHER" id="PTHR30203:SF33">
    <property type="entry name" value="BLR4455 PROTEIN"/>
    <property type="match status" value="1"/>
</dbReference>
<dbReference type="GO" id="GO:0015562">
    <property type="term" value="F:efflux transmembrane transporter activity"/>
    <property type="evidence" value="ECO:0007669"/>
    <property type="project" value="InterPro"/>
</dbReference>
<dbReference type="Gene3D" id="1.20.1600.10">
    <property type="entry name" value="Outer membrane efflux proteins (OEP)"/>
    <property type="match status" value="1"/>
</dbReference>
<gene>
    <name evidence="1" type="ORF">B2A_12104</name>
</gene>
<dbReference type="SUPFAM" id="SSF56954">
    <property type="entry name" value="Outer membrane efflux proteins (OEP)"/>
    <property type="match status" value="1"/>
</dbReference>
<comment type="caution">
    <text evidence="1">The sequence shown here is derived from an EMBL/GenBank/DDBJ whole genome shotgun (WGS) entry which is preliminary data.</text>
</comment>